<reference evidence="3 4" key="1">
    <citation type="submission" date="2024-02" db="EMBL/GenBank/DDBJ databases">
        <authorList>
            <person name="Vignale AGUSTIN F."/>
            <person name="Sosa J E."/>
            <person name="Modenutti C."/>
        </authorList>
    </citation>
    <scope>NUCLEOTIDE SEQUENCE [LARGE SCALE GENOMIC DNA]</scope>
</reference>
<dbReference type="GO" id="GO:0005634">
    <property type="term" value="C:nucleus"/>
    <property type="evidence" value="ECO:0007669"/>
    <property type="project" value="UniProtKB-SubCell"/>
</dbReference>
<keyword evidence="4" id="KW-1185">Reference proteome</keyword>
<dbReference type="EMBL" id="CAUOFW020002791">
    <property type="protein sequence ID" value="CAK9156126.1"/>
    <property type="molecule type" value="Genomic_DNA"/>
</dbReference>
<name>A0ABC8SG00_9AQUA</name>
<dbReference type="PANTHER" id="PTHR12346">
    <property type="entry name" value="SIN3B-RELATED"/>
    <property type="match status" value="1"/>
</dbReference>
<evidence type="ECO:0000313" key="4">
    <source>
        <dbReference type="Proteomes" id="UP001642360"/>
    </source>
</evidence>
<dbReference type="InterPro" id="IPR036600">
    <property type="entry name" value="PAH_sf"/>
</dbReference>
<comment type="subcellular location">
    <subcellularLocation>
        <location evidence="1">Nucleus</location>
    </subcellularLocation>
</comment>
<protein>
    <submittedName>
        <fullName evidence="3">Uncharacterized protein</fullName>
    </submittedName>
</protein>
<gene>
    <name evidence="3" type="ORF">ILEXP_LOCUS24532</name>
</gene>
<dbReference type="Gene3D" id="1.20.1160.11">
    <property type="entry name" value="Paired amphipathic helix"/>
    <property type="match status" value="1"/>
</dbReference>
<organism evidence="3 4">
    <name type="scientific">Ilex paraguariensis</name>
    <name type="common">yerba mate</name>
    <dbReference type="NCBI Taxonomy" id="185542"/>
    <lineage>
        <taxon>Eukaryota</taxon>
        <taxon>Viridiplantae</taxon>
        <taxon>Streptophyta</taxon>
        <taxon>Embryophyta</taxon>
        <taxon>Tracheophyta</taxon>
        <taxon>Spermatophyta</taxon>
        <taxon>Magnoliopsida</taxon>
        <taxon>eudicotyledons</taxon>
        <taxon>Gunneridae</taxon>
        <taxon>Pentapetalae</taxon>
        <taxon>asterids</taxon>
        <taxon>campanulids</taxon>
        <taxon>Aquifoliales</taxon>
        <taxon>Aquifoliaceae</taxon>
        <taxon>Ilex</taxon>
    </lineage>
</organism>
<dbReference type="PANTHER" id="PTHR12346:SF8">
    <property type="entry name" value="PAIRED AMPHIPATHIC HELIX PROTEIN SIN3-LIKE 2"/>
    <property type="match status" value="1"/>
</dbReference>
<dbReference type="InterPro" id="IPR039774">
    <property type="entry name" value="Sin3-like"/>
</dbReference>
<accession>A0ABC8SG00</accession>
<sequence>MASRPPHSSASASGGSTQRLTANDALTYLKEVKDMFHNQREKYDIFLDVMKDFKAESHKTPQGGCHRDTDDRTECCTAWRRICKDPAMWRVMYIHISENLFHMKSVLDKFGRRAVDLSEGKSLEINIQCIVTDG</sequence>
<evidence type="ECO:0000313" key="3">
    <source>
        <dbReference type="EMBL" id="CAK9156126.1"/>
    </source>
</evidence>
<dbReference type="SUPFAM" id="SSF47762">
    <property type="entry name" value="PAH2 domain"/>
    <property type="match status" value="1"/>
</dbReference>
<dbReference type="Proteomes" id="UP001642360">
    <property type="component" value="Unassembled WGS sequence"/>
</dbReference>
<evidence type="ECO:0000256" key="2">
    <source>
        <dbReference type="ARBA" id="ARBA00023242"/>
    </source>
</evidence>
<evidence type="ECO:0000256" key="1">
    <source>
        <dbReference type="ARBA" id="ARBA00004123"/>
    </source>
</evidence>
<comment type="caution">
    <text evidence="3">The sequence shown here is derived from an EMBL/GenBank/DDBJ whole genome shotgun (WGS) entry which is preliminary data.</text>
</comment>
<dbReference type="AlphaFoldDB" id="A0ABC8SG00"/>
<keyword evidence="2" id="KW-0539">Nucleus</keyword>
<proteinExistence type="predicted"/>